<proteinExistence type="predicted"/>
<evidence type="ECO:0000256" key="2">
    <source>
        <dbReference type="ARBA" id="ARBA00022679"/>
    </source>
</evidence>
<evidence type="ECO:0000313" key="5">
    <source>
        <dbReference type="Proteomes" id="UP000266841"/>
    </source>
</evidence>
<dbReference type="InterPro" id="IPR007213">
    <property type="entry name" value="Ppm1/Ppm2/Tcmp"/>
</dbReference>
<dbReference type="eggNOG" id="ENOG502S3EA">
    <property type="taxonomic scope" value="Eukaryota"/>
</dbReference>
<organism evidence="4 5">
    <name type="scientific">Thalassiosira oceanica</name>
    <name type="common">Marine diatom</name>
    <dbReference type="NCBI Taxonomy" id="159749"/>
    <lineage>
        <taxon>Eukaryota</taxon>
        <taxon>Sar</taxon>
        <taxon>Stramenopiles</taxon>
        <taxon>Ochrophyta</taxon>
        <taxon>Bacillariophyta</taxon>
        <taxon>Coscinodiscophyceae</taxon>
        <taxon>Thalassiosirophycidae</taxon>
        <taxon>Thalassiosirales</taxon>
        <taxon>Thalassiosiraceae</taxon>
        <taxon>Thalassiosira</taxon>
    </lineage>
</organism>
<evidence type="ECO:0000256" key="1">
    <source>
        <dbReference type="ARBA" id="ARBA00022603"/>
    </source>
</evidence>
<dbReference type="GO" id="GO:0008168">
    <property type="term" value="F:methyltransferase activity"/>
    <property type="evidence" value="ECO:0007669"/>
    <property type="project" value="UniProtKB-KW"/>
</dbReference>
<dbReference type="AlphaFoldDB" id="K0SEC9"/>
<protein>
    <submittedName>
        <fullName evidence="4">Uncharacterized protein</fullName>
    </submittedName>
</protein>
<keyword evidence="5" id="KW-1185">Reference proteome</keyword>
<evidence type="ECO:0000256" key="3">
    <source>
        <dbReference type="SAM" id="SignalP"/>
    </source>
</evidence>
<feature type="signal peptide" evidence="3">
    <location>
        <begin position="1"/>
        <end position="29"/>
    </location>
</feature>
<dbReference type="OrthoDB" id="203237at2759"/>
<reference evidence="4 5" key="1">
    <citation type="journal article" date="2012" name="Genome Biol.">
        <title>Genome and low-iron response of an oceanic diatom adapted to chronic iron limitation.</title>
        <authorList>
            <person name="Lommer M."/>
            <person name="Specht M."/>
            <person name="Roy A.S."/>
            <person name="Kraemer L."/>
            <person name="Andreson R."/>
            <person name="Gutowska M.A."/>
            <person name="Wolf J."/>
            <person name="Bergner S.V."/>
            <person name="Schilhabel M.B."/>
            <person name="Klostermeier U.C."/>
            <person name="Beiko R.G."/>
            <person name="Rosenstiel P."/>
            <person name="Hippler M."/>
            <person name="Laroche J."/>
        </authorList>
    </citation>
    <scope>NUCLEOTIDE SEQUENCE [LARGE SCALE GENOMIC DNA]</scope>
    <source>
        <strain evidence="4 5">CCMP1005</strain>
    </source>
</reference>
<dbReference type="InterPro" id="IPR029063">
    <property type="entry name" value="SAM-dependent_MTases_sf"/>
</dbReference>
<dbReference type="Proteomes" id="UP000266841">
    <property type="component" value="Unassembled WGS sequence"/>
</dbReference>
<evidence type="ECO:0000313" key="4">
    <source>
        <dbReference type="EMBL" id="EJK63329.1"/>
    </source>
</evidence>
<name>K0SEC9_THAOC</name>
<gene>
    <name evidence="4" type="ORF">THAOC_16020</name>
</gene>
<dbReference type="EMBL" id="AGNL01018312">
    <property type="protein sequence ID" value="EJK63329.1"/>
    <property type="molecule type" value="Genomic_DNA"/>
</dbReference>
<keyword evidence="1" id="KW-0489">Methyltransferase</keyword>
<sequence>MTGGGCGRRRFRLAASATILLLLAPANLALAPKGLAPSTKRKLQNHAAYPAAASSDTEDGLPSRGRLAFLKRIITRGDIRGERYGSTNNSILSPADAALKVGVKPTREASKETWQRAWRSHRFAMKYLHHFDSVQPTDSKLALACLWWKALAGNDLRSPVYDCQLSYDLLPAGTRWIVGRTLCRFYPRLHHANVEIRTSYLDRSLCNAINSIVEESAGKERQNIRLIVMGGGYDTRSFKLLEQMLMNNRTAEHRGLLLRQRRRLGRQRLSQSTPKNAYQNLTCQFDLECYELDLPVVVEAKRKLIKSRLLRRRPWLKSFVDYPRLIEADFNDLASTRQTLESIVALDKRTHNIVVFEGVMIYLDEGVPHGILEMCAGVLEGSNSTLCFADRLENIPGGDEDAARVEMEKTGWTLDDWLSKPGLARHMGVARLNQ</sequence>
<dbReference type="OMA" id="FEGVMIY"/>
<accession>K0SEC9</accession>
<dbReference type="SUPFAM" id="SSF53335">
    <property type="entry name" value="S-adenosyl-L-methionine-dependent methyltransferases"/>
    <property type="match status" value="1"/>
</dbReference>
<dbReference type="Gene3D" id="3.40.50.150">
    <property type="entry name" value="Vaccinia Virus protein VP39"/>
    <property type="match status" value="1"/>
</dbReference>
<keyword evidence="3" id="KW-0732">Signal</keyword>
<feature type="chain" id="PRO_5003839928" evidence="3">
    <location>
        <begin position="30"/>
        <end position="434"/>
    </location>
</feature>
<dbReference type="GO" id="GO:0032259">
    <property type="term" value="P:methylation"/>
    <property type="evidence" value="ECO:0007669"/>
    <property type="project" value="UniProtKB-KW"/>
</dbReference>
<comment type="caution">
    <text evidence="4">The sequence shown here is derived from an EMBL/GenBank/DDBJ whole genome shotgun (WGS) entry which is preliminary data.</text>
</comment>
<keyword evidence="2" id="KW-0808">Transferase</keyword>
<dbReference type="Pfam" id="PF04072">
    <property type="entry name" value="LCM"/>
    <property type="match status" value="1"/>
</dbReference>